<dbReference type="RefSeq" id="WP_090254947.1">
    <property type="nucleotide sequence ID" value="NZ_FOAA01000016.1"/>
</dbReference>
<dbReference type="STRING" id="1396821.SAMN05444515_11631"/>
<organism evidence="1 2">
    <name type="scientific">Ectothiorhodospira marina</name>
    <dbReference type="NCBI Taxonomy" id="1396821"/>
    <lineage>
        <taxon>Bacteria</taxon>
        <taxon>Pseudomonadati</taxon>
        <taxon>Pseudomonadota</taxon>
        <taxon>Gammaproteobacteria</taxon>
        <taxon>Chromatiales</taxon>
        <taxon>Ectothiorhodospiraceae</taxon>
        <taxon>Ectothiorhodospira</taxon>
    </lineage>
</organism>
<evidence type="ECO:0000313" key="1">
    <source>
        <dbReference type="EMBL" id="SEL43067.1"/>
    </source>
</evidence>
<dbReference type="InterPro" id="IPR047324">
    <property type="entry name" value="LbH_gamma_CA-like"/>
</dbReference>
<dbReference type="CDD" id="cd04645">
    <property type="entry name" value="LbH_gamma_CA_like"/>
    <property type="match status" value="1"/>
</dbReference>
<dbReference type="InterPro" id="IPR050484">
    <property type="entry name" value="Transf_Hexapept/Carb_Anhydrase"/>
</dbReference>
<accession>A0A1H7Q6Y1</accession>
<keyword evidence="1" id="KW-0808">Transferase</keyword>
<dbReference type="Gene3D" id="2.160.10.10">
    <property type="entry name" value="Hexapeptide repeat proteins"/>
    <property type="match status" value="1"/>
</dbReference>
<dbReference type="Pfam" id="PF00132">
    <property type="entry name" value="Hexapep"/>
    <property type="match status" value="1"/>
</dbReference>
<evidence type="ECO:0000313" key="2">
    <source>
        <dbReference type="Proteomes" id="UP000199256"/>
    </source>
</evidence>
<name>A0A1H7Q6Y1_9GAMM</name>
<dbReference type="EMBL" id="FOAA01000016">
    <property type="protein sequence ID" value="SEL43067.1"/>
    <property type="molecule type" value="Genomic_DNA"/>
</dbReference>
<gene>
    <name evidence="1" type="ORF">SAMN05444515_11631</name>
</gene>
<dbReference type="SUPFAM" id="SSF51161">
    <property type="entry name" value="Trimeric LpxA-like enzymes"/>
    <property type="match status" value="1"/>
</dbReference>
<protein>
    <submittedName>
        <fullName evidence="1">Carbonic anhydrase or acetyltransferase, isoleucine patch superfamily</fullName>
    </submittedName>
</protein>
<dbReference type="PANTHER" id="PTHR13061">
    <property type="entry name" value="DYNACTIN SUBUNIT P25"/>
    <property type="match status" value="1"/>
</dbReference>
<dbReference type="Proteomes" id="UP000199256">
    <property type="component" value="Unassembled WGS sequence"/>
</dbReference>
<dbReference type="InterPro" id="IPR001451">
    <property type="entry name" value="Hexapep"/>
</dbReference>
<reference evidence="2" key="1">
    <citation type="submission" date="2016-10" db="EMBL/GenBank/DDBJ databases">
        <authorList>
            <person name="Varghese N."/>
            <person name="Submissions S."/>
        </authorList>
    </citation>
    <scope>NUCLEOTIDE SEQUENCE [LARGE SCALE GENOMIC DNA]</scope>
    <source>
        <strain evidence="2">DSM 241</strain>
    </source>
</reference>
<dbReference type="OrthoDB" id="9803036at2"/>
<dbReference type="AlphaFoldDB" id="A0A1H7Q6Y1"/>
<dbReference type="PANTHER" id="PTHR13061:SF56">
    <property type="entry name" value="PROTEIN YRDA"/>
    <property type="match status" value="1"/>
</dbReference>
<sequence>MIRSFEGHTPQIDPSAWVDDSALVLGDVVLGADSSVWPVCVLRGDVNRIRIGECSNIQDGSVLHVTHDGPYTPGGQDLAVGNEVTVGHNVTLHACHIHDRVLIGMGSVVMDGAIIASDVILAAGSLVSPGKVLDSGYLWRGRPAQRVRPLTQEERDHLRYSAEHYVRLKLRHEGQGRPPEGMEV</sequence>
<proteinExistence type="predicted"/>
<dbReference type="InterPro" id="IPR011004">
    <property type="entry name" value="Trimer_LpxA-like_sf"/>
</dbReference>
<keyword evidence="2" id="KW-1185">Reference proteome</keyword>
<dbReference type="GO" id="GO:0016740">
    <property type="term" value="F:transferase activity"/>
    <property type="evidence" value="ECO:0007669"/>
    <property type="project" value="UniProtKB-KW"/>
</dbReference>